<dbReference type="InterPro" id="IPR001279">
    <property type="entry name" value="Metallo-B-lactamas"/>
</dbReference>
<dbReference type="InterPro" id="IPR004477">
    <property type="entry name" value="ComEC_N"/>
</dbReference>
<feature type="transmembrane region" description="Helical" evidence="6">
    <location>
        <begin position="269"/>
        <end position="290"/>
    </location>
</feature>
<protein>
    <submittedName>
        <fullName evidence="8">Competence protein ComEC</fullName>
    </submittedName>
</protein>
<feature type="transmembrane region" description="Helical" evidence="6">
    <location>
        <begin position="444"/>
        <end position="467"/>
    </location>
</feature>
<feature type="transmembrane region" description="Helical" evidence="6">
    <location>
        <begin position="370"/>
        <end position="389"/>
    </location>
</feature>
<dbReference type="GO" id="GO:0005886">
    <property type="term" value="C:plasma membrane"/>
    <property type="evidence" value="ECO:0007669"/>
    <property type="project" value="UniProtKB-SubCell"/>
</dbReference>
<evidence type="ECO:0000256" key="4">
    <source>
        <dbReference type="ARBA" id="ARBA00022989"/>
    </source>
</evidence>
<dbReference type="Pfam" id="PF00753">
    <property type="entry name" value="Lactamase_B"/>
    <property type="match status" value="1"/>
</dbReference>
<dbReference type="RefSeq" id="WP_110391982.1">
    <property type="nucleotide sequence ID" value="NZ_QJKI01000029.1"/>
</dbReference>
<organism evidence="8 9">
    <name type="scientific">Rivihabitans pingtungensis</name>
    <dbReference type="NCBI Taxonomy" id="1054498"/>
    <lineage>
        <taxon>Bacteria</taxon>
        <taxon>Pseudomonadati</taxon>
        <taxon>Pseudomonadota</taxon>
        <taxon>Betaproteobacteria</taxon>
        <taxon>Neisseriales</taxon>
        <taxon>Aquaspirillaceae</taxon>
        <taxon>Rivihabitans</taxon>
    </lineage>
</organism>
<evidence type="ECO:0000256" key="2">
    <source>
        <dbReference type="ARBA" id="ARBA00022475"/>
    </source>
</evidence>
<accession>A0A318KEK7</accession>
<keyword evidence="4 6" id="KW-1133">Transmembrane helix</keyword>
<gene>
    <name evidence="8" type="ORF">DFR34_12922</name>
</gene>
<dbReference type="InterPro" id="IPR035681">
    <property type="entry name" value="ComA-like_MBL"/>
</dbReference>
<feature type="domain" description="Metallo-beta-lactamase" evidence="7">
    <location>
        <begin position="506"/>
        <end position="696"/>
    </location>
</feature>
<dbReference type="SUPFAM" id="SSF56281">
    <property type="entry name" value="Metallo-hydrolase/oxidoreductase"/>
    <property type="match status" value="1"/>
</dbReference>
<dbReference type="OrthoDB" id="9761531at2"/>
<dbReference type="InterPro" id="IPR036866">
    <property type="entry name" value="RibonucZ/Hydroxyglut_hydro"/>
</dbReference>
<dbReference type="PANTHER" id="PTHR30619:SF1">
    <property type="entry name" value="RECOMBINATION PROTEIN 2"/>
    <property type="match status" value="1"/>
</dbReference>
<dbReference type="InterPro" id="IPR004797">
    <property type="entry name" value="Competence_ComEC/Rec2"/>
</dbReference>
<evidence type="ECO:0000256" key="5">
    <source>
        <dbReference type="ARBA" id="ARBA00023136"/>
    </source>
</evidence>
<feature type="transmembrane region" description="Helical" evidence="6">
    <location>
        <begin position="234"/>
        <end position="257"/>
    </location>
</feature>
<evidence type="ECO:0000256" key="3">
    <source>
        <dbReference type="ARBA" id="ARBA00022692"/>
    </source>
</evidence>
<dbReference type="Pfam" id="PF13567">
    <property type="entry name" value="DUF4131"/>
    <property type="match status" value="1"/>
</dbReference>
<reference evidence="8 9" key="1">
    <citation type="submission" date="2018-05" db="EMBL/GenBank/DDBJ databases">
        <title>Genomic Encyclopedia of Type Strains, Phase IV (KMG-IV): sequencing the most valuable type-strain genomes for metagenomic binning, comparative biology and taxonomic classification.</title>
        <authorList>
            <person name="Goeker M."/>
        </authorList>
    </citation>
    <scope>NUCLEOTIDE SEQUENCE [LARGE SCALE GENOMIC DNA]</scope>
    <source>
        <strain evidence="8 9">DSM 29661</strain>
    </source>
</reference>
<dbReference type="PANTHER" id="PTHR30619">
    <property type="entry name" value="DNA INTERNALIZATION/COMPETENCE PROTEIN COMEC/REC2"/>
    <property type="match status" value="1"/>
</dbReference>
<sequence length="755" mass="81488">MPYLLLFAAGVTLAQCCLAPPSWMAALACAVLLGCGPWRRHGVWLLALIVGFAWSAWRIEQRLASAWPAQWEGRPVMVTLRVVGLPRQDAMATRLDAVLEHVELSPPLANWPARVGVSDYQRGDWPAGSRWRAQLTLRRWRATSNPHTFAAEAWLMEQGRLASGSVRPGAQRLADSQHPQAWLDRWRAAAVARVTRAAGEHTYSGVLTALITGEQGYIPPEHWRLFAQTGLTHLVSVSGVHLTLLAGLVASVTIWLWRRQTRWRAPPRLAGAVAGLLAASAYGLLAGWSLPTQRSVYMLWALALALCGRYPLGVGRAWALALCAVLTLDPFAALSLGFWLSFFAVGLMIWVGAGRVGALPWWRQWGRAQWAASLAMAVPLLASFGELPWLSPLSNLYAIPLIGSVLTPAALLASALPTDLGVAWVAQALDWAMWPLEHLADAPMWAQAAPTTLAIVLASLGVAVLSLPAGVAGRALGLALCLPLFCPPERAPPTGQAQITVLDVGQGLAVVVRTAQRTLVYDTGARVGASDMGARVIAPFLAGEGVARLDGLVVSHSDMDHAGGAASLWGRFAPGWLLAGEPERLSKERPPAAPQPCRAGQHWQWDGVRFDVLYPIHGGASDNHASCVLRVWAQGQALLLTGDAELADEDAMLAHWQPDALAADVLVVGHHGSRTSSGQAFLQAVRPRDAVISAGYRNRYHHPHPAVWTRLADAGARRWRTDRDGALRLTLGAAADIQPEGFRTARPHWWQSGWP</sequence>
<evidence type="ECO:0000259" key="7">
    <source>
        <dbReference type="SMART" id="SM00849"/>
    </source>
</evidence>
<dbReference type="AlphaFoldDB" id="A0A318KEK7"/>
<dbReference type="Proteomes" id="UP000247555">
    <property type="component" value="Unassembled WGS sequence"/>
</dbReference>
<evidence type="ECO:0000256" key="1">
    <source>
        <dbReference type="ARBA" id="ARBA00004651"/>
    </source>
</evidence>
<keyword evidence="2" id="KW-1003">Cell membrane</keyword>
<keyword evidence="9" id="KW-1185">Reference proteome</keyword>
<evidence type="ECO:0000313" key="9">
    <source>
        <dbReference type="Proteomes" id="UP000247555"/>
    </source>
</evidence>
<dbReference type="Pfam" id="PF03772">
    <property type="entry name" value="Competence"/>
    <property type="match status" value="1"/>
</dbReference>
<keyword evidence="5 6" id="KW-0472">Membrane</keyword>
<proteinExistence type="predicted"/>
<dbReference type="NCBIfam" id="TIGR00360">
    <property type="entry name" value="ComEC_N-term"/>
    <property type="match status" value="1"/>
</dbReference>
<dbReference type="CDD" id="cd07731">
    <property type="entry name" value="ComA-like_MBL-fold"/>
    <property type="match status" value="1"/>
</dbReference>
<dbReference type="EMBL" id="QJKI01000029">
    <property type="protein sequence ID" value="PXX74686.1"/>
    <property type="molecule type" value="Genomic_DNA"/>
</dbReference>
<feature type="transmembrane region" description="Helical" evidence="6">
    <location>
        <begin position="296"/>
        <end position="312"/>
    </location>
</feature>
<name>A0A318KEK7_9NEIS</name>
<comment type="caution">
    <text evidence="8">The sequence shown here is derived from an EMBL/GenBank/DDBJ whole genome shotgun (WGS) entry which is preliminary data.</text>
</comment>
<feature type="transmembrane region" description="Helical" evidence="6">
    <location>
        <begin position="396"/>
        <end position="416"/>
    </location>
</feature>
<keyword evidence="3 6" id="KW-0812">Transmembrane</keyword>
<dbReference type="NCBIfam" id="TIGR00361">
    <property type="entry name" value="ComEC_Rec2"/>
    <property type="match status" value="1"/>
</dbReference>
<evidence type="ECO:0000313" key="8">
    <source>
        <dbReference type="EMBL" id="PXX74686.1"/>
    </source>
</evidence>
<evidence type="ECO:0000256" key="6">
    <source>
        <dbReference type="SAM" id="Phobius"/>
    </source>
</evidence>
<feature type="transmembrane region" description="Helical" evidence="6">
    <location>
        <begin position="319"/>
        <end position="350"/>
    </location>
</feature>
<dbReference type="GO" id="GO:0030420">
    <property type="term" value="P:establishment of competence for transformation"/>
    <property type="evidence" value="ECO:0007669"/>
    <property type="project" value="InterPro"/>
</dbReference>
<dbReference type="InterPro" id="IPR025405">
    <property type="entry name" value="DUF4131"/>
</dbReference>
<dbReference type="Gene3D" id="3.60.15.10">
    <property type="entry name" value="Ribonuclease Z/Hydroxyacylglutathione hydrolase-like"/>
    <property type="match status" value="1"/>
</dbReference>
<dbReference type="InterPro" id="IPR052159">
    <property type="entry name" value="Competence_DNA_uptake"/>
</dbReference>
<comment type="subcellular location">
    <subcellularLocation>
        <location evidence="1">Cell membrane</location>
        <topology evidence="1">Multi-pass membrane protein</topology>
    </subcellularLocation>
</comment>
<dbReference type="SMART" id="SM00849">
    <property type="entry name" value="Lactamase_B"/>
    <property type="match status" value="1"/>
</dbReference>